<accession>A0A3F3Q7W7</accession>
<dbReference type="RefSeq" id="XP_026628313.1">
    <property type="nucleotide sequence ID" value="XM_026765650.1"/>
</dbReference>
<keyword evidence="2" id="KW-1185">Reference proteome</keyword>
<dbReference type="EMBL" id="KZ852041">
    <property type="protein sequence ID" value="RDH35291.1"/>
    <property type="molecule type" value="Genomic_DNA"/>
</dbReference>
<name>A0A3F3Q7W7_9EURO</name>
<dbReference type="AlphaFoldDB" id="A0A3F3Q7W7"/>
<protein>
    <submittedName>
        <fullName evidence="1">Uncharacterized protein</fullName>
    </submittedName>
</protein>
<organism evidence="1 2">
    <name type="scientific">Aspergillus welwitschiae</name>
    <dbReference type="NCBI Taxonomy" id="1341132"/>
    <lineage>
        <taxon>Eukaryota</taxon>
        <taxon>Fungi</taxon>
        <taxon>Dikarya</taxon>
        <taxon>Ascomycota</taxon>
        <taxon>Pezizomycotina</taxon>
        <taxon>Eurotiomycetes</taxon>
        <taxon>Eurotiomycetidae</taxon>
        <taxon>Eurotiales</taxon>
        <taxon>Aspergillaceae</taxon>
        <taxon>Aspergillus</taxon>
        <taxon>Aspergillus subgen. Circumdati</taxon>
    </lineage>
</organism>
<evidence type="ECO:0000313" key="1">
    <source>
        <dbReference type="EMBL" id="RDH35291.1"/>
    </source>
</evidence>
<sequence length="58" mass="6458">MKAKLIVAESHCNSSPVYPIPHTSGRNRAERIKVDLAHSRNTSSFRIPTGACMKTFMI</sequence>
<reference evidence="1 2" key="1">
    <citation type="submission" date="2018-07" db="EMBL/GenBank/DDBJ databases">
        <title>The genomes of Aspergillus section Nigri reveals drivers in fungal speciation.</title>
        <authorList>
            <consortium name="DOE Joint Genome Institute"/>
            <person name="Vesth T.C."/>
            <person name="Nybo J."/>
            <person name="Theobald S."/>
            <person name="Brandl J."/>
            <person name="Frisvad J.C."/>
            <person name="Nielsen K.F."/>
            <person name="Lyhne E.K."/>
            <person name="Kogle M.E."/>
            <person name="Kuo A."/>
            <person name="Riley R."/>
            <person name="Clum A."/>
            <person name="Nolan M."/>
            <person name="Lipzen A."/>
            <person name="Salamov A."/>
            <person name="Henrissat B."/>
            <person name="Wiebenga A."/>
            <person name="De vries R.P."/>
            <person name="Grigoriev I.V."/>
            <person name="Mortensen U.H."/>
            <person name="Andersen M.R."/>
            <person name="Baker S.E."/>
        </authorList>
    </citation>
    <scope>NUCLEOTIDE SEQUENCE [LARGE SCALE GENOMIC DNA]</scope>
    <source>
        <strain evidence="1 2">CBS 139.54b</strain>
    </source>
</reference>
<dbReference type="Proteomes" id="UP000253729">
    <property type="component" value="Unassembled WGS sequence"/>
</dbReference>
<dbReference type="GeneID" id="38134006"/>
<gene>
    <name evidence="1" type="ORF">BDQ94DRAFT_140579</name>
</gene>
<evidence type="ECO:0000313" key="2">
    <source>
        <dbReference type="Proteomes" id="UP000253729"/>
    </source>
</evidence>
<proteinExistence type="predicted"/>